<evidence type="ECO:0000313" key="7">
    <source>
        <dbReference type="Proteomes" id="UP000186168"/>
    </source>
</evidence>
<dbReference type="AlphaFoldDB" id="A0A1R1SK49"/>
<evidence type="ECO:0000256" key="5">
    <source>
        <dbReference type="SAM" id="MobiDB-lite"/>
    </source>
</evidence>
<proteinExistence type="predicted"/>
<feature type="compositionally biased region" description="Low complexity" evidence="5">
    <location>
        <begin position="81"/>
        <end position="91"/>
    </location>
</feature>
<keyword evidence="2 4" id="KW-0408">Iron</keyword>
<organism evidence="6 7">
    <name type="scientific">Streptomyces sparsogenes DSM 40356</name>
    <dbReference type="NCBI Taxonomy" id="1331668"/>
    <lineage>
        <taxon>Bacteria</taxon>
        <taxon>Bacillati</taxon>
        <taxon>Actinomycetota</taxon>
        <taxon>Actinomycetes</taxon>
        <taxon>Kitasatosporales</taxon>
        <taxon>Streptomycetaceae</taxon>
        <taxon>Streptomyces</taxon>
    </lineage>
</organism>
<dbReference type="Pfam" id="PF13459">
    <property type="entry name" value="Fer4_15"/>
    <property type="match status" value="1"/>
</dbReference>
<dbReference type="Gene3D" id="3.30.70.20">
    <property type="match status" value="1"/>
</dbReference>
<reference evidence="6 7" key="1">
    <citation type="submission" date="2013-05" db="EMBL/GenBank/DDBJ databases">
        <title>Genome sequence of Streptomyces sparsogenes DSM 40356.</title>
        <authorList>
            <person name="Coyne S."/>
            <person name="Seebeck F.P."/>
        </authorList>
    </citation>
    <scope>NUCLEOTIDE SEQUENCE [LARGE SCALE GENOMIC DNA]</scope>
    <source>
        <strain evidence="6 7">DSM 40356</strain>
    </source>
</reference>
<evidence type="ECO:0000256" key="4">
    <source>
        <dbReference type="RuleBase" id="RU368020"/>
    </source>
</evidence>
<evidence type="ECO:0000256" key="3">
    <source>
        <dbReference type="ARBA" id="ARBA00023014"/>
    </source>
</evidence>
<keyword evidence="4" id="KW-0813">Transport</keyword>
<sequence>MRLVVDLNRCQGYAQCAFLAPDVFTLHGHEALRYTPYADDSRREQVARAVAACPVGAILLDDLPENLPDDVAGDGAGGPADGLHAAGPGVG</sequence>
<comment type="function">
    <text evidence="4">Ferredoxins are iron-sulfur proteins that transfer electrons in a wide variety of metabolic reactions.</text>
</comment>
<dbReference type="GeneID" id="96743588"/>
<keyword evidence="7" id="KW-1185">Reference proteome</keyword>
<protein>
    <recommendedName>
        <fullName evidence="4">Ferredoxin</fullName>
    </recommendedName>
</protein>
<dbReference type="SUPFAM" id="SSF54862">
    <property type="entry name" value="4Fe-4S ferredoxins"/>
    <property type="match status" value="1"/>
</dbReference>
<keyword evidence="1 4" id="KW-0479">Metal-binding</keyword>
<comment type="caution">
    <text evidence="6">The sequence shown here is derived from an EMBL/GenBank/DDBJ whole genome shotgun (WGS) entry which is preliminary data.</text>
</comment>
<dbReference type="GO" id="GO:0009055">
    <property type="term" value="F:electron transfer activity"/>
    <property type="evidence" value="ECO:0007669"/>
    <property type="project" value="UniProtKB-UniRule"/>
</dbReference>
<gene>
    <name evidence="6" type="ORF">SPAR_14919</name>
</gene>
<dbReference type="STRING" id="67365.GCA_001704635_06026"/>
<dbReference type="GO" id="GO:0051536">
    <property type="term" value="F:iron-sulfur cluster binding"/>
    <property type="evidence" value="ECO:0007669"/>
    <property type="project" value="UniProtKB-KW"/>
</dbReference>
<name>A0A1R1SK49_9ACTN</name>
<accession>A0A1R1SK49</accession>
<keyword evidence="4" id="KW-0249">Electron transport</keyword>
<evidence type="ECO:0000256" key="2">
    <source>
        <dbReference type="ARBA" id="ARBA00023004"/>
    </source>
</evidence>
<feature type="region of interest" description="Disordered" evidence="5">
    <location>
        <begin position="69"/>
        <end position="91"/>
    </location>
</feature>
<dbReference type="EMBL" id="ASQP01000212">
    <property type="protein sequence ID" value="OMI38666.1"/>
    <property type="molecule type" value="Genomic_DNA"/>
</dbReference>
<dbReference type="Proteomes" id="UP000186168">
    <property type="component" value="Unassembled WGS sequence"/>
</dbReference>
<dbReference type="InterPro" id="IPR001080">
    <property type="entry name" value="3Fe4S_ferredoxin"/>
</dbReference>
<dbReference type="RefSeq" id="WP_065961727.1">
    <property type="nucleotide sequence ID" value="NZ_ASQP01000212.1"/>
</dbReference>
<keyword evidence="3 4" id="KW-0411">Iron-sulfur</keyword>
<evidence type="ECO:0000256" key="1">
    <source>
        <dbReference type="ARBA" id="ARBA00022723"/>
    </source>
</evidence>
<dbReference type="PRINTS" id="PR00352">
    <property type="entry name" value="3FE4SFRDOXIN"/>
</dbReference>
<evidence type="ECO:0000313" key="6">
    <source>
        <dbReference type="EMBL" id="OMI38666.1"/>
    </source>
</evidence>
<dbReference type="GO" id="GO:0005506">
    <property type="term" value="F:iron ion binding"/>
    <property type="evidence" value="ECO:0007669"/>
    <property type="project" value="UniProtKB-UniRule"/>
</dbReference>